<gene>
    <name evidence="1" type="ORF">UFOVP395_110</name>
</gene>
<evidence type="ECO:0000313" key="1">
    <source>
        <dbReference type="EMBL" id="CAB4140775.1"/>
    </source>
</evidence>
<name>A0A6J5M1G7_9CAUD</name>
<reference evidence="1" key="1">
    <citation type="submission" date="2020-04" db="EMBL/GenBank/DDBJ databases">
        <authorList>
            <person name="Chiriac C."/>
            <person name="Salcher M."/>
            <person name="Ghai R."/>
            <person name="Kavagutti S V."/>
        </authorList>
    </citation>
    <scope>NUCLEOTIDE SEQUENCE</scope>
</reference>
<organism evidence="1">
    <name type="scientific">uncultured Caudovirales phage</name>
    <dbReference type="NCBI Taxonomy" id="2100421"/>
    <lineage>
        <taxon>Viruses</taxon>
        <taxon>Duplodnaviria</taxon>
        <taxon>Heunggongvirae</taxon>
        <taxon>Uroviricota</taxon>
        <taxon>Caudoviricetes</taxon>
        <taxon>Peduoviridae</taxon>
        <taxon>Maltschvirus</taxon>
        <taxon>Maltschvirus maltsch</taxon>
    </lineage>
</organism>
<dbReference type="EMBL" id="LR796380">
    <property type="protein sequence ID" value="CAB4140775.1"/>
    <property type="molecule type" value="Genomic_DNA"/>
</dbReference>
<accession>A0A6J5M1G7</accession>
<protein>
    <submittedName>
        <fullName evidence="1">Uncharacterized protein</fullName>
    </submittedName>
</protein>
<sequence length="58" mass="6576">MTGFEKELRAMLTDSEMALLDRYLGATETRDGAIASLVARRLRQYAEDDVIDLFHDKG</sequence>
<proteinExistence type="predicted"/>